<gene>
    <name evidence="1" type="ORF">SCFA_1560005</name>
</gene>
<dbReference type="SUPFAM" id="SSF47240">
    <property type="entry name" value="Ferritin-like"/>
    <property type="match status" value="1"/>
</dbReference>
<dbReference type="Gene3D" id="1.20.1260.10">
    <property type="match status" value="1"/>
</dbReference>
<organism evidence="1">
    <name type="scientific">anaerobic digester metagenome</name>
    <dbReference type="NCBI Taxonomy" id="1263854"/>
    <lineage>
        <taxon>unclassified sequences</taxon>
        <taxon>metagenomes</taxon>
        <taxon>ecological metagenomes</taxon>
    </lineage>
</organism>
<reference evidence="1" key="1">
    <citation type="submission" date="2019-03" db="EMBL/GenBank/DDBJ databases">
        <authorList>
            <person name="Hao L."/>
        </authorList>
    </citation>
    <scope>NUCLEOTIDE SEQUENCE</scope>
</reference>
<proteinExistence type="predicted"/>
<dbReference type="InterPro" id="IPR012347">
    <property type="entry name" value="Ferritin-like"/>
</dbReference>
<evidence type="ECO:0008006" key="2">
    <source>
        <dbReference type="Google" id="ProtNLM"/>
    </source>
</evidence>
<dbReference type="InterPro" id="IPR009078">
    <property type="entry name" value="Ferritin-like_SF"/>
</dbReference>
<protein>
    <recommendedName>
        <fullName evidence="2">Rubrerythrin diiron-binding domain-containing protein</fullName>
    </recommendedName>
</protein>
<evidence type="ECO:0000313" key="1">
    <source>
        <dbReference type="EMBL" id="VFU13023.1"/>
    </source>
</evidence>
<accession>A0A485LXR9</accession>
<dbReference type="AlphaFoldDB" id="A0A485LXR9"/>
<sequence length="176" mass="20298">MEGIQTLSRLDAALISEKKTIDFFVEQAKRIKNPLGKEMLKDLTEKGRRNFRMLYRLRRRRTGRRFTASDSAGEPVFVFGDRADDFETGLSREIARALTDYDDYTILEAASSLIEKASTYFSHFSGMIKDPAEKELFRSLAGMKRENFLDIRDVEEYLKDPASWFAEKEHHGLDGA</sequence>
<name>A0A485LXR9_9ZZZZ</name>
<dbReference type="EMBL" id="CAADRM010000064">
    <property type="protein sequence ID" value="VFU13023.1"/>
    <property type="molecule type" value="Genomic_DNA"/>
</dbReference>